<name>A0A117MQV5_9ACTN</name>
<gene>
    <name evidence="5" type="ORF">ADL15_23270</name>
</gene>
<dbReference type="Proteomes" id="UP000053244">
    <property type="component" value="Unassembled WGS sequence"/>
</dbReference>
<accession>A0A117MQV5</accession>
<evidence type="ECO:0000259" key="4">
    <source>
        <dbReference type="PROSITE" id="PS50853"/>
    </source>
</evidence>
<dbReference type="SUPFAM" id="SSF49265">
    <property type="entry name" value="Fibronectin type III"/>
    <property type="match status" value="1"/>
</dbReference>
<protein>
    <recommendedName>
        <fullName evidence="4">Fibronectin type-III domain-containing protein</fullName>
    </recommendedName>
</protein>
<sequence>MNRLSTHLPRVWRALATAVVAVAASVTLLGAGPARAAADTTPPTVPTGLTASNVSFTSATVTWNASTDNSGSLYYEVTINQTTGPYTQIVSDPTVQFGGLTAGRTYTVAVRALDFAGNASASASTQFMTLARTGPPPTAPANLRGVLTGGVLTDIAWDASVFDGHVSYQLFANGTWAWATSKTSVTVRQLVASEGVAAGHTYTFTVQAIGTGNYLSDLSAPVTLTIPAR</sequence>
<dbReference type="GO" id="GO:0000272">
    <property type="term" value="P:polysaccharide catabolic process"/>
    <property type="evidence" value="ECO:0007669"/>
    <property type="project" value="UniProtKB-KW"/>
</dbReference>
<dbReference type="Gene3D" id="2.60.40.10">
    <property type="entry name" value="Immunoglobulins"/>
    <property type="match status" value="2"/>
</dbReference>
<dbReference type="InterPro" id="IPR003961">
    <property type="entry name" value="FN3_dom"/>
</dbReference>
<dbReference type="RefSeq" id="WP_067694952.1">
    <property type="nucleotide sequence ID" value="NZ_LLZH01000234.1"/>
</dbReference>
<feature type="domain" description="Fibronectin type-III" evidence="4">
    <location>
        <begin position="45"/>
        <end position="132"/>
    </location>
</feature>
<dbReference type="GO" id="GO:0016020">
    <property type="term" value="C:membrane"/>
    <property type="evidence" value="ECO:0007669"/>
    <property type="project" value="UniProtKB-SubCell"/>
</dbReference>
<evidence type="ECO:0000256" key="3">
    <source>
        <dbReference type="SAM" id="SignalP"/>
    </source>
</evidence>
<dbReference type="AlphaFoldDB" id="A0A117MQV5"/>
<dbReference type="CDD" id="cd00063">
    <property type="entry name" value="FN3"/>
    <property type="match status" value="1"/>
</dbReference>
<proteinExistence type="predicted"/>
<keyword evidence="2" id="KW-0119">Carbohydrate metabolism</keyword>
<dbReference type="PANTHER" id="PTHR46957">
    <property type="entry name" value="CYTOKINE RECEPTOR"/>
    <property type="match status" value="1"/>
</dbReference>
<dbReference type="PROSITE" id="PS50853">
    <property type="entry name" value="FN3"/>
    <property type="match status" value="1"/>
</dbReference>
<feature type="signal peptide" evidence="3">
    <location>
        <begin position="1"/>
        <end position="36"/>
    </location>
</feature>
<dbReference type="Pfam" id="PF00041">
    <property type="entry name" value="fn3"/>
    <property type="match status" value="1"/>
</dbReference>
<dbReference type="PANTHER" id="PTHR46957:SF3">
    <property type="entry name" value="CYTOKINE RECEPTOR"/>
    <property type="match status" value="1"/>
</dbReference>
<dbReference type="SMART" id="SM00060">
    <property type="entry name" value="FN3"/>
    <property type="match status" value="2"/>
</dbReference>
<dbReference type="InterPro" id="IPR036116">
    <property type="entry name" value="FN3_sf"/>
</dbReference>
<comment type="caution">
    <text evidence="5">The sequence shown here is derived from an EMBL/GenBank/DDBJ whole genome shotgun (WGS) entry which is preliminary data.</text>
</comment>
<keyword evidence="1" id="KW-0326">Glycosidase</keyword>
<organism evidence="5 6">
    <name type="scientific">Actinoplanes awajinensis subsp. mycoplanecinus</name>
    <dbReference type="NCBI Taxonomy" id="135947"/>
    <lineage>
        <taxon>Bacteria</taxon>
        <taxon>Bacillati</taxon>
        <taxon>Actinomycetota</taxon>
        <taxon>Actinomycetes</taxon>
        <taxon>Micromonosporales</taxon>
        <taxon>Micromonosporaceae</taxon>
        <taxon>Actinoplanes</taxon>
    </lineage>
</organism>
<keyword evidence="3" id="KW-0732">Signal</keyword>
<evidence type="ECO:0000256" key="1">
    <source>
        <dbReference type="ARBA" id="ARBA00023295"/>
    </source>
</evidence>
<dbReference type="InterPro" id="IPR013783">
    <property type="entry name" value="Ig-like_fold"/>
</dbReference>
<dbReference type="EMBL" id="LLZH01000234">
    <property type="protein sequence ID" value="KUL30881.1"/>
    <property type="molecule type" value="Genomic_DNA"/>
</dbReference>
<evidence type="ECO:0000313" key="6">
    <source>
        <dbReference type="Proteomes" id="UP000053244"/>
    </source>
</evidence>
<feature type="chain" id="PRO_5007151314" description="Fibronectin type-III domain-containing protein" evidence="3">
    <location>
        <begin position="37"/>
        <end position="229"/>
    </location>
</feature>
<dbReference type="GO" id="GO:0016798">
    <property type="term" value="F:hydrolase activity, acting on glycosyl bonds"/>
    <property type="evidence" value="ECO:0007669"/>
    <property type="project" value="UniProtKB-KW"/>
</dbReference>
<keyword evidence="1" id="KW-0378">Hydrolase</keyword>
<keyword evidence="6" id="KW-1185">Reference proteome</keyword>
<evidence type="ECO:0000313" key="5">
    <source>
        <dbReference type="EMBL" id="KUL30881.1"/>
    </source>
</evidence>
<keyword evidence="2" id="KW-0624">Polysaccharide degradation</keyword>
<reference evidence="5 6" key="1">
    <citation type="submission" date="2015-10" db="EMBL/GenBank/DDBJ databases">
        <authorList>
            <person name="Gilbert D.G."/>
        </authorList>
    </citation>
    <scope>NUCLEOTIDE SEQUENCE [LARGE SCALE GENOMIC DNA]</scope>
    <source>
        <strain evidence="5 6">NRRL B-16712</strain>
    </source>
</reference>
<evidence type="ECO:0000256" key="2">
    <source>
        <dbReference type="ARBA" id="ARBA00023326"/>
    </source>
</evidence>
<dbReference type="InterPro" id="IPR050713">
    <property type="entry name" value="RTP_Phos/Ushers"/>
</dbReference>